<dbReference type="Proteomes" id="UP001258315">
    <property type="component" value="Unassembled WGS sequence"/>
</dbReference>
<evidence type="ECO:0008006" key="3">
    <source>
        <dbReference type="Google" id="ProtNLM"/>
    </source>
</evidence>
<comment type="caution">
    <text evidence="1">The sequence shown here is derived from an EMBL/GenBank/DDBJ whole genome shotgun (WGS) entry which is preliminary data.</text>
</comment>
<evidence type="ECO:0000313" key="1">
    <source>
        <dbReference type="EMBL" id="MDT3401008.1"/>
    </source>
</evidence>
<protein>
    <recommendedName>
        <fullName evidence="3">Transcription regulator AsnC/Lrp ligand binding domain-containing protein</fullName>
    </recommendedName>
</protein>
<keyword evidence="2" id="KW-1185">Reference proteome</keyword>
<reference evidence="2" key="1">
    <citation type="submission" date="2023-07" db="EMBL/GenBank/DDBJ databases">
        <title>Functional and genomic diversity of the sorghum phyllosphere microbiome.</title>
        <authorList>
            <person name="Shade A."/>
        </authorList>
    </citation>
    <scope>NUCLEOTIDE SEQUENCE [LARGE SCALE GENOMIC DNA]</scope>
    <source>
        <strain evidence="2">SORGH_AS_0422</strain>
    </source>
</reference>
<organism evidence="1 2">
    <name type="scientific">Mucilaginibacter terrae</name>
    <dbReference type="NCBI Taxonomy" id="1955052"/>
    <lineage>
        <taxon>Bacteria</taxon>
        <taxon>Pseudomonadati</taxon>
        <taxon>Bacteroidota</taxon>
        <taxon>Sphingobacteriia</taxon>
        <taxon>Sphingobacteriales</taxon>
        <taxon>Sphingobacteriaceae</taxon>
        <taxon>Mucilaginibacter</taxon>
    </lineage>
</organism>
<proteinExistence type="predicted"/>
<sequence length="56" mass="6403">MEEKIFLLVRVTIETEHLDIHEAIEELQTQTVLQLTSTSKVKVAKAEIIPLKTKKS</sequence>
<accession>A0ABU3GMI9</accession>
<dbReference type="EMBL" id="JAVLVU010000001">
    <property type="protein sequence ID" value="MDT3401008.1"/>
    <property type="molecule type" value="Genomic_DNA"/>
</dbReference>
<dbReference type="RefSeq" id="WP_311946786.1">
    <property type="nucleotide sequence ID" value="NZ_JAVLVU010000001.1"/>
</dbReference>
<evidence type="ECO:0000313" key="2">
    <source>
        <dbReference type="Proteomes" id="UP001258315"/>
    </source>
</evidence>
<gene>
    <name evidence="1" type="ORF">QE417_000080</name>
</gene>
<name>A0ABU3GMI9_9SPHI</name>